<accession>X0XNQ8</accession>
<gene>
    <name evidence="1" type="ORF">S01H1_81738</name>
</gene>
<comment type="caution">
    <text evidence="1">The sequence shown here is derived from an EMBL/GenBank/DDBJ whole genome shotgun (WGS) entry which is preliminary data.</text>
</comment>
<evidence type="ECO:0000313" key="1">
    <source>
        <dbReference type="EMBL" id="GAG44830.1"/>
    </source>
</evidence>
<feature type="non-terminal residue" evidence="1">
    <location>
        <position position="35"/>
    </location>
</feature>
<sequence length="35" mass="4028">MEWSWALITVSCDPDRPGVVRTSTPFWVYTKTAPE</sequence>
<protein>
    <submittedName>
        <fullName evidence="1">Uncharacterized protein</fullName>
    </submittedName>
</protein>
<dbReference type="EMBL" id="BARS01055350">
    <property type="protein sequence ID" value="GAG44830.1"/>
    <property type="molecule type" value="Genomic_DNA"/>
</dbReference>
<name>X0XNQ8_9ZZZZ</name>
<organism evidence="1">
    <name type="scientific">marine sediment metagenome</name>
    <dbReference type="NCBI Taxonomy" id="412755"/>
    <lineage>
        <taxon>unclassified sequences</taxon>
        <taxon>metagenomes</taxon>
        <taxon>ecological metagenomes</taxon>
    </lineage>
</organism>
<reference evidence="1" key="1">
    <citation type="journal article" date="2014" name="Front. Microbiol.">
        <title>High frequency of phylogenetically diverse reductive dehalogenase-homologous genes in deep subseafloor sedimentary metagenomes.</title>
        <authorList>
            <person name="Kawai M."/>
            <person name="Futagami T."/>
            <person name="Toyoda A."/>
            <person name="Takaki Y."/>
            <person name="Nishi S."/>
            <person name="Hori S."/>
            <person name="Arai W."/>
            <person name="Tsubouchi T."/>
            <person name="Morono Y."/>
            <person name="Uchiyama I."/>
            <person name="Ito T."/>
            <person name="Fujiyama A."/>
            <person name="Inagaki F."/>
            <person name="Takami H."/>
        </authorList>
    </citation>
    <scope>NUCLEOTIDE SEQUENCE</scope>
    <source>
        <strain evidence="1">Expedition CK06-06</strain>
    </source>
</reference>
<dbReference type="AlphaFoldDB" id="X0XNQ8"/>
<proteinExistence type="predicted"/>